<dbReference type="RefSeq" id="WP_075380195.1">
    <property type="nucleotide sequence ID" value="NZ_CP003811.1"/>
</dbReference>
<feature type="compositionally biased region" description="Basic and acidic residues" evidence="2">
    <location>
        <begin position="1"/>
        <end position="43"/>
    </location>
</feature>
<dbReference type="STRING" id="693986.MOC_2490"/>
<feature type="region of interest" description="Disordered" evidence="2">
    <location>
        <begin position="1"/>
        <end position="57"/>
    </location>
</feature>
<dbReference type="Gene3D" id="1.10.1470.10">
    <property type="entry name" value="YjbJ"/>
    <property type="match status" value="1"/>
</dbReference>
<dbReference type="HOGENOM" id="CLU_135567_6_0_5"/>
<proteinExistence type="inferred from homology"/>
<dbReference type="AlphaFoldDB" id="A0A089NUM7"/>
<dbReference type="Proteomes" id="UP000029492">
    <property type="component" value="Chromosome"/>
</dbReference>
<dbReference type="KEGG" id="mor:MOC_2490"/>
<sequence>MAEDRSSTSAEHLKGSVKEALGKLTGDIRVEAEGRRQKREARAAKSVGIQPAKPGRD</sequence>
<reference evidence="4 5" key="1">
    <citation type="journal article" date="2014" name="PLoS ONE">
        <title>Genome Information of Methylobacterium oryzae, a Plant-Probiotic Methylotroph in the Phyllosphere.</title>
        <authorList>
            <person name="Kwak M.J."/>
            <person name="Jeong H."/>
            <person name="Madhaiyan M."/>
            <person name="Lee Y."/>
            <person name="Sa T.M."/>
            <person name="Oh T.K."/>
            <person name="Kim J.F."/>
        </authorList>
    </citation>
    <scope>NUCLEOTIDE SEQUENCE [LARGE SCALE GENOMIC DNA]</scope>
    <source>
        <strain evidence="4 5">CBMB20</strain>
    </source>
</reference>
<gene>
    <name evidence="4" type="ORF">MOC_2490</name>
</gene>
<dbReference type="SUPFAM" id="SSF69047">
    <property type="entry name" value="Hypothetical protein YjbJ"/>
    <property type="match status" value="1"/>
</dbReference>
<evidence type="ECO:0000313" key="4">
    <source>
        <dbReference type="EMBL" id="AIQ90245.1"/>
    </source>
</evidence>
<dbReference type="eggNOG" id="ENOG50310I0">
    <property type="taxonomic scope" value="Bacteria"/>
</dbReference>
<comment type="similarity">
    <text evidence="1">Belongs to the UPF0337 (CsbD) family.</text>
</comment>
<name>A0A089NUM7_9HYPH</name>
<evidence type="ECO:0000256" key="2">
    <source>
        <dbReference type="SAM" id="MobiDB-lite"/>
    </source>
</evidence>
<evidence type="ECO:0000259" key="3">
    <source>
        <dbReference type="Pfam" id="PF05532"/>
    </source>
</evidence>
<accession>A0A089NUM7</accession>
<dbReference type="EMBL" id="CP003811">
    <property type="protein sequence ID" value="AIQ90245.1"/>
    <property type="molecule type" value="Genomic_DNA"/>
</dbReference>
<dbReference type="InterPro" id="IPR036629">
    <property type="entry name" value="YjbJ_sf"/>
</dbReference>
<keyword evidence="5" id="KW-1185">Reference proteome</keyword>
<evidence type="ECO:0000313" key="5">
    <source>
        <dbReference type="Proteomes" id="UP000029492"/>
    </source>
</evidence>
<feature type="domain" description="CsbD-like" evidence="3">
    <location>
        <begin position="8"/>
        <end position="48"/>
    </location>
</feature>
<evidence type="ECO:0000256" key="1">
    <source>
        <dbReference type="ARBA" id="ARBA00009129"/>
    </source>
</evidence>
<dbReference type="Pfam" id="PF05532">
    <property type="entry name" value="CsbD"/>
    <property type="match status" value="1"/>
</dbReference>
<dbReference type="InterPro" id="IPR008462">
    <property type="entry name" value="CsbD"/>
</dbReference>
<protein>
    <submittedName>
        <fullName evidence="4">Protein of unassigned function</fullName>
    </submittedName>
</protein>
<organism evidence="4 5">
    <name type="scientific">Methylobacterium oryzae CBMB20</name>
    <dbReference type="NCBI Taxonomy" id="693986"/>
    <lineage>
        <taxon>Bacteria</taxon>
        <taxon>Pseudomonadati</taxon>
        <taxon>Pseudomonadota</taxon>
        <taxon>Alphaproteobacteria</taxon>
        <taxon>Hyphomicrobiales</taxon>
        <taxon>Methylobacteriaceae</taxon>
        <taxon>Methylobacterium</taxon>
    </lineage>
</organism>